<dbReference type="KEGG" id="chya:V22_21660"/>
<dbReference type="AlphaFoldDB" id="A0A517T963"/>
<keyword evidence="3" id="KW-1185">Reference proteome</keyword>
<gene>
    <name evidence="2" type="ORF">V22_21660</name>
</gene>
<proteinExistence type="predicted"/>
<reference evidence="2 3" key="1">
    <citation type="submission" date="2019-02" db="EMBL/GenBank/DDBJ databases">
        <title>Deep-cultivation of Planctomycetes and their phenomic and genomic characterization uncovers novel biology.</title>
        <authorList>
            <person name="Wiegand S."/>
            <person name="Jogler M."/>
            <person name="Boedeker C."/>
            <person name="Pinto D."/>
            <person name="Vollmers J."/>
            <person name="Rivas-Marin E."/>
            <person name="Kohn T."/>
            <person name="Peeters S.H."/>
            <person name="Heuer A."/>
            <person name="Rast P."/>
            <person name="Oberbeckmann S."/>
            <person name="Bunk B."/>
            <person name="Jeske O."/>
            <person name="Meyerdierks A."/>
            <person name="Storesund J.E."/>
            <person name="Kallscheuer N."/>
            <person name="Luecker S."/>
            <person name="Lage O.M."/>
            <person name="Pohl T."/>
            <person name="Merkel B.J."/>
            <person name="Hornburger P."/>
            <person name="Mueller R.-W."/>
            <person name="Bruemmer F."/>
            <person name="Labrenz M."/>
            <person name="Spormann A.M."/>
            <person name="Op den Camp H."/>
            <person name="Overmann J."/>
            <person name="Amann R."/>
            <person name="Jetten M.S.M."/>
            <person name="Mascher T."/>
            <person name="Medema M.H."/>
            <person name="Devos D.P."/>
            <person name="Kaster A.-K."/>
            <person name="Ovreas L."/>
            <person name="Rohde M."/>
            <person name="Galperin M.Y."/>
            <person name="Jogler C."/>
        </authorList>
    </citation>
    <scope>NUCLEOTIDE SEQUENCE [LARGE SCALE GENOMIC DNA]</scope>
    <source>
        <strain evidence="2 3">V22</strain>
    </source>
</reference>
<feature type="region of interest" description="Disordered" evidence="1">
    <location>
        <begin position="50"/>
        <end position="74"/>
    </location>
</feature>
<sequence length="113" mass="12614">MPEALPPLPKTASHANPNSYYGVRNVGHAPNSKGTFVRWTDRFRNIFGGFGNASEEPIKRPEPPGRVKLDPQPEPPHLQLSFESIPEEEPEASVIVTDELILRQPRLLPVDAR</sequence>
<evidence type="ECO:0000313" key="3">
    <source>
        <dbReference type="Proteomes" id="UP000319976"/>
    </source>
</evidence>
<dbReference type="Proteomes" id="UP000319976">
    <property type="component" value="Chromosome"/>
</dbReference>
<feature type="compositionally biased region" description="Basic and acidic residues" evidence="1">
    <location>
        <begin position="56"/>
        <end position="71"/>
    </location>
</feature>
<protein>
    <submittedName>
        <fullName evidence="2">Uncharacterized protein</fullName>
    </submittedName>
</protein>
<organism evidence="2 3">
    <name type="scientific">Calycomorphotria hydatis</name>
    <dbReference type="NCBI Taxonomy" id="2528027"/>
    <lineage>
        <taxon>Bacteria</taxon>
        <taxon>Pseudomonadati</taxon>
        <taxon>Planctomycetota</taxon>
        <taxon>Planctomycetia</taxon>
        <taxon>Planctomycetales</taxon>
        <taxon>Planctomycetaceae</taxon>
        <taxon>Calycomorphotria</taxon>
    </lineage>
</organism>
<name>A0A517T963_9PLAN</name>
<dbReference type="EMBL" id="CP036316">
    <property type="protein sequence ID" value="QDT64921.1"/>
    <property type="molecule type" value="Genomic_DNA"/>
</dbReference>
<accession>A0A517T963</accession>
<evidence type="ECO:0000313" key="2">
    <source>
        <dbReference type="EMBL" id="QDT64921.1"/>
    </source>
</evidence>
<evidence type="ECO:0000256" key="1">
    <source>
        <dbReference type="SAM" id="MobiDB-lite"/>
    </source>
</evidence>